<dbReference type="GO" id="GO:0035435">
    <property type="term" value="P:phosphate ion transmembrane transport"/>
    <property type="evidence" value="ECO:0007669"/>
    <property type="project" value="TreeGrafter"/>
</dbReference>
<dbReference type="AlphaFoldDB" id="A0A0B0EJK3"/>
<evidence type="ECO:0000256" key="5">
    <source>
        <dbReference type="ARBA" id="ARBA00023136"/>
    </source>
</evidence>
<dbReference type="EMBL" id="JRYO01000093">
    <property type="protein sequence ID" value="KHE92769.1"/>
    <property type="molecule type" value="Genomic_DNA"/>
</dbReference>
<dbReference type="GO" id="GO:0016020">
    <property type="term" value="C:membrane"/>
    <property type="evidence" value="ECO:0007669"/>
    <property type="project" value="UniProtKB-SubCell"/>
</dbReference>
<accession>A0A0B0EJK3</accession>
<sequence>MSPETILIILALVISFYMAWNIGANDVANAMGTSVGSGALTLKWAIVVAALMEFAGAFLVGSHVTNTVRKGIIDPVVFTGHPNSYIYGMIAALLAAGAWLNIASYKGWPVSTTHAIVGSVLGFGLVFSGASSIHWNTVSQIAASWVVSPLLSGAISFSIFCLLRKMIFYSKMPVKSAKKITPFLVFLVLGVLTLVMVFKGLKNLHMDLSLSNALILASLIGLLGALISIPLVNRIKSSIPEEKQGPLVDPLVEKSMQKVVMHLRRIKESATGELSDEVTKILDRSEKISNQLEKYTHIKHVSTDYLTVEKIFVYLQILSACFVAFAHGANDVANAIGPLAGVLSAINSGVIEMDAQVPLFVLLLGGAGIVVGLATWGWRVIETIGKCITELTPTRGFAAEFGAAITIVLASKLALPVSTTHTLVGAVLGVGLARGLNSLNLSTIRDIVISWVITIPAGAAITVVFYFIIRFAFS</sequence>
<feature type="transmembrane region" description="Helical" evidence="6">
    <location>
        <begin position="183"/>
        <end position="201"/>
    </location>
</feature>
<evidence type="ECO:0000256" key="4">
    <source>
        <dbReference type="ARBA" id="ARBA00022989"/>
    </source>
</evidence>
<keyword evidence="3 6" id="KW-0812">Transmembrane</keyword>
<feature type="transmembrane region" description="Helical" evidence="6">
    <location>
        <begin position="84"/>
        <end position="103"/>
    </location>
</feature>
<evidence type="ECO:0000256" key="3">
    <source>
        <dbReference type="ARBA" id="ARBA00022692"/>
    </source>
</evidence>
<comment type="caution">
    <text evidence="7">The sequence shown here is derived from an EMBL/GenBank/DDBJ whole genome shotgun (WGS) entry which is preliminary data.</text>
</comment>
<dbReference type="PANTHER" id="PTHR11101:SF80">
    <property type="entry name" value="PHOSPHATE TRANSPORTER"/>
    <property type="match status" value="1"/>
</dbReference>
<dbReference type="PATRIC" id="fig|237368.3.peg.1636"/>
<keyword evidence="2 6" id="KW-0813">Transport</keyword>
<protein>
    <recommendedName>
        <fullName evidence="6">Phosphate transporter</fullName>
    </recommendedName>
</protein>
<dbReference type="eggNOG" id="COG0306">
    <property type="taxonomic scope" value="Bacteria"/>
</dbReference>
<name>A0A0B0EJK3_9BACT</name>
<feature type="transmembrane region" description="Helical" evidence="6">
    <location>
        <begin position="420"/>
        <end position="436"/>
    </location>
</feature>
<feature type="transmembrane region" description="Helical" evidence="6">
    <location>
        <begin position="213"/>
        <end position="233"/>
    </location>
</feature>
<keyword evidence="5 6" id="KW-0472">Membrane</keyword>
<dbReference type="PANTHER" id="PTHR11101">
    <property type="entry name" value="PHOSPHATE TRANSPORTER"/>
    <property type="match status" value="1"/>
</dbReference>
<evidence type="ECO:0000256" key="1">
    <source>
        <dbReference type="ARBA" id="ARBA00004141"/>
    </source>
</evidence>
<dbReference type="InterPro" id="IPR001204">
    <property type="entry name" value="Phos_transporter"/>
</dbReference>
<evidence type="ECO:0000256" key="6">
    <source>
        <dbReference type="RuleBase" id="RU363058"/>
    </source>
</evidence>
<comment type="similarity">
    <text evidence="6">Belongs to the inorganic phosphate transporter (PiT) (TC 2.A.20) family.</text>
</comment>
<dbReference type="Proteomes" id="UP000030652">
    <property type="component" value="Unassembled WGS sequence"/>
</dbReference>
<dbReference type="GO" id="GO:0005315">
    <property type="term" value="F:phosphate transmembrane transporter activity"/>
    <property type="evidence" value="ECO:0007669"/>
    <property type="project" value="InterPro"/>
</dbReference>
<keyword evidence="6" id="KW-0592">Phosphate transport</keyword>
<proteinExistence type="inferred from homology"/>
<dbReference type="Pfam" id="PF01384">
    <property type="entry name" value="PHO4"/>
    <property type="match status" value="1"/>
</dbReference>
<evidence type="ECO:0000313" key="7">
    <source>
        <dbReference type="EMBL" id="KHE92769.1"/>
    </source>
</evidence>
<gene>
    <name evidence="7" type="ORF">SCABRO_01497</name>
</gene>
<organism evidence="7 8">
    <name type="scientific">Candidatus Scalindua brodae</name>
    <dbReference type="NCBI Taxonomy" id="237368"/>
    <lineage>
        <taxon>Bacteria</taxon>
        <taxon>Pseudomonadati</taxon>
        <taxon>Planctomycetota</taxon>
        <taxon>Candidatus Brocadiia</taxon>
        <taxon>Candidatus Brocadiales</taxon>
        <taxon>Candidatus Scalinduaceae</taxon>
        <taxon>Candidatus Scalindua</taxon>
    </lineage>
</organism>
<feature type="transmembrane region" description="Helical" evidence="6">
    <location>
        <begin position="44"/>
        <end position="64"/>
    </location>
</feature>
<reference evidence="7 8" key="1">
    <citation type="submission" date="2014-10" db="EMBL/GenBank/DDBJ databases">
        <title>Draft genome of anammox bacterium scalindua brodae, obtained using differential coverage binning of sequence data from two enrichment reactors.</title>
        <authorList>
            <person name="Speth D.R."/>
            <person name="Russ L."/>
            <person name="Kartal B."/>
            <person name="Op den Camp H.J."/>
            <person name="Dutilh B.E."/>
            <person name="Jetten M.S."/>
        </authorList>
    </citation>
    <scope>NUCLEOTIDE SEQUENCE [LARGE SCALE GENOMIC DNA]</scope>
    <source>
        <strain evidence="7">RU1</strain>
    </source>
</reference>
<feature type="transmembrane region" description="Helical" evidence="6">
    <location>
        <begin position="357"/>
        <end position="376"/>
    </location>
</feature>
<feature type="transmembrane region" description="Helical" evidence="6">
    <location>
        <begin position="115"/>
        <end position="135"/>
    </location>
</feature>
<feature type="transmembrane region" description="Helical" evidence="6">
    <location>
        <begin position="6"/>
        <end position="23"/>
    </location>
</feature>
<feature type="transmembrane region" description="Helical" evidence="6">
    <location>
        <begin position="311"/>
        <end position="329"/>
    </location>
</feature>
<comment type="subcellular location">
    <subcellularLocation>
        <location evidence="1 6">Membrane</location>
        <topology evidence="1 6">Multi-pass membrane protein</topology>
    </subcellularLocation>
</comment>
<feature type="transmembrane region" description="Helical" evidence="6">
    <location>
        <begin position="141"/>
        <end position="163"/>
    </location>
</feature>
<evidence type="ECO:0000313" key="8">
    <source>
        <dbReference type="Proteomes" id="UP000030652"/>
    </source>
</evidence>
<evidence type="ECO:0000256" key="2">
    <source>
        <dbReference type="ARBA" id="ARBA00022448"/>
    </source>
</evidence>
<feature type="transmembrane region" description="Helical" evidence="6">
    <location>
        <begin position="448"/>
        <end position="469"/>
    </location>
</feature>
<keyword evidence="4 6" id="KW-1133">Transmembrane helix</keyword>